<dbReference type="Pfam" id="PF05270">
    <property type="entry name" value="AbfB"/>
    <property type="match status" value="1"/>
</dbReference>
<dbReference type="InterPro" id="IPR036195">
    <property type="entry name" value="AbfB_ABD_sf"/>
</dbReference>
<gene>
    <name evidence="5" type="ORF">HYH03_009740</name>
</gene>
<dbReference type="PANTHER" id="PTHR31151">
    <property type="entry name" value="PROLINE-TRNA LIGASE (DUF1680)"/>
    <property type="match status" value="1"/>
</dbReference>
<feature type="domain" description="Non-reducing end beta-L-arabinofuranosidase-like GH127 catalytic" evidence="3">
    <location>
        <begin position="20"/>
        <end position="362"/>
    </location>
</feature>
<feature type="compositionally biased region" description="Basic and acidic residues" evidence="1">
    <location>
        <begin position="461"/>
        <end position="476"/>
    </location>
</feature>
<dbReference type="Pfam" id="PF20736">
    <property type="entry name" value="Glyco_hydro127M"/>
    <property type="match status" value="1"/>
</dbReference>
<evidence type="ECO:0000259" key="4">
    <source>
        <dbReference type="Pfam" id="PF20736"/>
    </source>
</evidence>
<proteinExistence type="predicted"/>
<dbReference type="GO" id="GO:0046373">
    <property type="term" value="P:L-arabinose metabolic process"/>
    <property type="evidence" value="ECO:0007669"/>
    <property type="project" value="InterPro"/>
</dbReference>
<evidence type="ECO:0000313" key="5">
    <source>
        <dbReference type="EMBL" id="KAG2492010.1"/>
    </source>
</evidence>
<organism evidence="5 6">
    <name type="scientific">Edaphochlamys debaryana</name>
    <dbReference type="NCBI Taxonomy" id="47281"/>
    <lineage>
        <taxon>Eukaryota</taxon>
        <taxon>Viridiplantae</taxon>
        <taxon>Chlorophyta</taxon>
        <taxon>core chlorophytes</taxon>
        <taxon>Chlorophyceae</taxon>
        <taxon>CS clade</taxon>
        <taxon>Chlamydomonadales</taxon>
        <taxon>Chlamydomonadales incertae sedis</taxon>
        <taxon>Edaphochlamys</taxon>
    </lineage>
</organism>
<dbReference type="SUPFAM" id="SSF110221">
    <property type="entry name" value="AbfB domain"/>
    <property type="match status" value="1"/>
</dbReference>
<dbReference type="OrthoDB" id="5358475at2759"/>
<evidence type="ECO:0000259" key="2">
    <source>
        <dbReference type="Pfam" id="PF05270"/>
    </source>
</evidence>
<feature type="domain" description="Non-reducing end beta-L-arabinofuranosidase-like GH127 middle" evidence="4">
    <location>
        <begin position="653"/>
        <end position="717"/>
    </location>
</feature>
<evidence type="ECO:0000313" key="6">
    <source>
        <dbReference type="Proteomes" id="UP000612055"/>
    </source>
</evidence>
<dbReference type="SUPFAM" id="SSF48208">
    <property type="entry name" value="Six-hairpin glycosidases"/>
    <property type="match status" value="1"/>
</dbReference>
<accession>A0A836BWZ3</accession>
<keyword evidence="6" id="KW-1185">Reference proteome</keyword>
<feature type="compositionally biased region" description="Low complexity" evidence="1">
    <location>
        <begin position="394"/>
        <end position="412"/>
    </location>
</feature>
<dbReference type="Proteomes" id="UP000612055">
    <property type="component" value="Unassembled WGS sequence"/>
</dbReference>
<feature type="region of interest" description="Disordered" evidence="1">
    <location>
        <begin position="368"/>
        <end position="493"/>
    </location>
</feature>
<dbReference type="AlphaFoldDB" id="A0A836BWZ3"/>
<dbReference type="InterPro" id="IPR008928">
    <property type="entry name" value="6-hairpin_glycosidase_sf"/>
</dbReference>
<protein>
    <submittedName>
        <fullName evidence="5">Uncharacterized protein</fullName>
    </submittedName>
</protein>
<dbReference type="Pfam" id="PF07944">
    <property type="entry name" value="Beta-AFase-like_GH127_cat"/>
    <property type="match status" value="1"/>
</dbReference>
<reference evidence="5" key="1">
    <citation type="journal article" date="2020" name="bioRxiv">
        <title>Comparative genomics of Chlamydomonas.</title>
        <authorList>
            <person name="Craig R.J."/>
            <person name="Hasan A.R."/>
            <person name="Ness R.W."/>
            <person name="Keightley P.D."/>
        </authorList>
    </citation>
    <scope>NUCLEOTIDE SEQUENCE</scope>
    <source>
        <strain evidence="5">CCAP 11/70</strain>
    </source>
</reference>
<feature type="domain" description="Alpha-L-arabinofuranosidase B arabinose-binding" evidence="2">
    <location>
        <begin position="879"/>
        <end position="944"/>
    </location>
</feature>
<dbReference type="InterPro" id="IPR049046">
    <property type="entry name" value="Beta-AFase-like_GH127_middle"/>
</dbReference>
<dbReference type="InterPro" id="IPR007934">
    <property type="entry name" value="AbfB_ABD"/>
</dbReference>
<evidence type="ECO:0000256" key="1">
    <source>
        <dbReference type="SAM" id="MobiDB-lite"/>
    </source>
</evidence>
<sequence>MMVVCAQLAVAVIEPLGLHNVRLSDFSLSARYERMVTQYLLETLADTDRLLLTYRLNAGLPTNDAEPYWGSWEAPDVEIRGKFMGHYLTSLSQAWATTGTPAFRERLRVMVSELSRVQAALGGGYLSAFPEEHFDRLEALEPVWAPYYAIHKIIAGLVDSYELAGVEEALPMALKAVAYHWNRTQAVIAKYGITRWYDILDVEFGGMNEILYRIYGITKDKTHLEFAKLFDKPVFRKPLEVGTDILAGLHANTHLQQVNGFAMAYDIVGDVAARNATRNFFDIIVNGHSYATGGSSVYEGWFPPYQVSDAIWSERNALMTEETCTQYNILKVSRALFRWTGNVSYADFYERALLNGILGTARVPDPAEGGAFHHHDHSHSHHGHDHHLSDFLPSSGSAAAASARQGAAQHTQHAARRALAESRSGRGHGLSGSGASRIASSSAAREGAQQGQAWSHVVAPQRRERPGADLADDRHPSLGRFQDLPPGSNATNDPGPGVFLYLLPLGSGQSKADNGHHWGYPLNSFWCCYGTAVESYTKLADSIFFKDLHPTSGPAESHGASTAAGSSGVALPPRLYVNQFVSSRAAFHEGGLSLTMDADMYSKGPAGPAASARIKFEALKASSGFTEDPMARPQPQACHSKPGSGAGPHGACTFTLMLRIPSWVAPPPAAPTNETAIVVTVNGQPWTNCPKEAKPGSYCEITRDWAPGDVVYARLPMRWWLNELPENRAQFKGLQAVMMGPFLMAGITHAERQLTLPAPPPKPKPGPAPPVDPSAILAANTWPVDESVNRLSLQASWDADLHVRLDKHLLFMAELVDAGDKMDATFRAVKPCHKALLPATETPGAGAGAGAVEGGAAGGAAELRRSVLEGGQADAAIALESMSYPDHYMTYDRSNKIVFAPVSSFAPGGCDPVSLWIIRPGLDGSSDTVSFESVGRPGWFVSAEACPCLAACADEGPAELCTPEVCERDAHAARVSCRGTCGLCLPACSALSLSQRSSPSAASFRLTSPARRAYPDGSYVLAGDNRHYLLAPLGNIVDERYTAYFDLGRK</sequence>
<dbReference type="InterPro" id="IPR012878">
    <property type="entry name" value="Beta-AFase-like_GH127_cat"/>
</dbReference>
<feature type="compositionally biased region" description="Basic residues" evidence="1">
    <location>
        <begin position="372"/>
        <end position="385"/>
    </location>
</feature>
<dbReference type="Gene3D" id="2.80.10.50">
    <property type="match status" value="1"/>
</dbReference>
<dbReference type="GO" id="GO:0046556">
    <property type="term" value="F:alpha-L-arabinofuranosidase activity"/>
    <property type="evidence" value="ECO:0007669"/>
    <property type="project" value="InterPro"/>
</dbReference>
<dbReference type="PANTHER" id="PTHR31151:SF0">
    <property type="entry name" value="PROLINE-TRNA LIGASE (DUF1680)"/>
    <property type="match status" value="1"/>
</dbReference>
<feature type="compositionally biased region" description="Low complexity" evidence="1">
    <location>
        <begin position="433"/>
        <end position="448"/>
    </location>
</feature>
<comment type="caution">
    <text evidence="5">The sequence shown here is derived from an EMBL/GenBank/DDBJ whole genome shotgun (WGS) entry which is preliminary data.</text>
</comment>
<evidence type="ECO:0000259" key="3">
    <source>
        <dbReference type="Pfam" id="PF07944"/>
    </source>
</evidence>
<dbReference type="EMBL" id="JAEHOE010000048">
    <property type="protein sequence ID" value="KAG2492010.1"/>
    <property type="molecule type" value="Genomic_DNA"/>
</dbReference>
<name>A0A836BWZ3_9CHLO</name>